<evidence type="ECO:0000256" key="1">
    <source>
        <dbReference type="ARBA" id="ARBA00000085"/>
    </source>
</evidence>
<dbReference type="SMART" id="SM00388">
    <property type="entry name" value="HisKA"/>
    <property type="match status" value="1"/>
</dbReference>
<organism evidence="7 8">
    <name type="scientific">Candidatus Nealsonbacteria bacterium CG18_big_fil_WC_8_21_14_2_50_37_10</name>
    <dbReference type="NCBI Taxonomy" id="1974717"/>
    <lineage>
        <taxon>Bacteria</taxon>
        <taxon>Candidatus Nealsoniibacteriota</taxon>
    </lineage>
</organism>
<dbReference type="SMART" id="SM00387">
    <property type="entry name" value="HATPase_c"/>
    <property type="match status" value="1"/>
</dbReference>
<evidence type="ECO:0000259" key="6">
    <source>
        <dbReference type="PROSITE" id="PS50109"/>
    </source>
</evidence>
<sequence>MPTVNLRILTFLTFFLFCIFGYYLIKATHEEEKRREEAERMAVQERALRLRTERLTRARDQFILSSQHYFRTPLTSIIGFLEMVLDESYGKLPEKVKEKLGLTSRSVLELRKRIEESLDISQFQIRKGKGILSLEEVRVEDLIKNVIEELKPQAKEKNLYLEVSFPENPLPKMKLDKKRMFMVFVNLIDNGIKHTLKGGIKLFLEYLKDKNSILFSVKDTGIGIPREELPFIGQMPFERGRKAKELTPLGKGIGLYLSRLVVEAHGGKLWAESEGIGKGSVFYIELPVK</sequence>
<dbReference type="SUPFAM" id="SSF47384">
    <property type="entry name" value="Homodimeric domain of signal transducing histidine kinase"/>
    <property type="match status" value="1"/>
</dbReference>
<comment type="caution">
    <text evidence="7">The sequence shown here is derived from an EMBL/GenBank/DDBJ whole genome shotgun (WGS) entry which is preliminary data.</text>
</comment>
<evidence type="ECO:0000313" key="7">
    <source>
        <dbReference type="EMBL" id="PIQ04456.1"/>
    </source>
</evidence>
<dbReference type="SUPFAM" id="SSF55874">
    <property type="entry name" value="ATPase domain of HSP90 chaperone/DNA topoisomerase II/histidine kinase"/>
    <property type="match status" value="1"/>
</dbReference>
<keyword evidence="5" id="KW-0472">Membrane</keyword>
<evidence type="ECO:0000256" key="3">
    <source>
        <dbReference type="ARBA" id="ARBA00022553"/>
    </source>
</evidence>
<comment type="catalytic activity">
    <reaction evidence="1">
        <text>ATP + protein L-histidine = ADP + protein N-phospho-L-histidine.</text>
        <dbReference type="EC" id="2.7.13.3"/>
    </reaction>
</comment>
<dbReference type="PRINTS" id="PR00344">
    <property type="entry name" value="BCTRLSENSOR"/>
</dbReference>
<dbReference type="Gene3D" id="1.10.287.130">
    <property type="match status" value="1"/>
</dbReference>
<dbReference type="Pfam" id="PF00512">
    <property type="entry name" value="HisKA"/>
    <property type="match status" value="1"/>
</dbReference>
<evidence type="ECO:0000256" key="2">
    <source>
        <dbReference type="ARBA" id="ARBA00012438"/>
    </source>
</evidence>
<dbReference type="InterPro" id="IPR003594">
    <property type="entry name" value="HATPase_dom"/>
</dbReference>
<dbReference type="PANTHER" id="PTHR43547">
    <property type="entry name" value="TWO-COMPONENT HISTIDINE KINASE"/>
    <property type="match status" value="1"/>
</dbReference>
<keyword evidence="3" id="KW-0597">Phosphoprotein</keyword>
<evidence type="ECO:0000313" key="8">
    <source>
        <dbReference type="Proteomes" id="UP000230778"/>
    </source>
</evidence>
<dbReference type="AlphaFoldDB" id="A0A2H0FCM2"/>
<evidence type="ECO:0000256" key="5">
    <source>
        <dbReference type="SAM" id="Phobius"/>
    </source>
</evidence>
<keyword evidence="5" id="KW-1133">Transmembrane helix</keyword>
<keyword evidence="5" id="KW-0812">Transmembrane</keyword>
<feature type="domain" description="Histidine kinase" evidence="6">
    <location>
        <begin position="65"/>
        <end position="289"/>
    </location>
</feature>
<feature type="coiled-coil region" evidence="4">
    <location>
        <begin position="26"/>
        <end position="53"/>
    </location>
</feature>
<dbReference type="PROSITE" id="PS50109">
    <property type="entry name" value="HIS_KIN"/>
    <property type="match status" value="1"/>
</dbReference>
<dbReference type="InterPro" id="IPR036890">
    <property type="entry name" value="HATPase_C_sf"/>
</dbReference>
<dbReference type="Gene3D" id="3.30.565.10">
    <property type="entry name" value="Histidine kinase-like ATPase, C-terminal domain"/>
    <property type="match status" value="1"/>
</dbReference>
<reference evidence="7 8" key="1">
    <citation type="submission" date="2017-09" db="EMBL/GenBank/DDBJ databases">
        <title>Depth-based differentiation of microbial function through sediment-hosted aquifers and enrichment of novel symbionts in the deep terrestrial subsurface.</title>
        <authorList>
            <person name="Probst A.J."/>
            <person name="Ladd B."/>
            <person name="Jarett J.K."/>
            <person name="Geller-Mcgrath D.E."/>
            <person name="Sieber C.M."/>
            <person name="Emerson J.B."/>
            <person name="Anantharaman K."/>
            <person name="Thomas B.C."/>
            <person name="Malmstrom R."/>
            <person name="Stieglmeier M."/>
            <person name="Klingl A."/>
            <person name="Woyke T."/>
            <person name="Ryan C.M."/>
            <person name="Banfield J.F."/>
        </authorList>
    </citation>
    <scope>NUCLEOTIDE SEQUENCE [LARGE SCALE GENOMIC DNA]</scope>
    <source>
        <strain evidence="7">CG18_big_fil_WC_8_21_14_2_50_37_10</strain>
    </source>
</reference>
<keyword evidence="4" id="KW-0175">Coiled coil</keyword>
<gene>
    <name evidence="7" type="ORF">COW72_03495</name>
</gene>
<name>A0A2H0FCM2_9BACT</name>
<dbReference type="InterPro" id="IPR004358">
    <property type="entry name" value="Sig_transdc_His_kin-like_C"/>
</dbReference>
<feature type="transmembrane region" description="Helical" evidence="5">
    <location>
        <begin position="6"/>
        <end position="25"/>
    </location>
</feature>
<dbReference type="CDD" id="cd00082">
    <property type="entry name" value="HisKA"/>
    <property type="match status" value="1"/>
</dbReference>
<accession>A0A2H0FCM2</accession>
<dbReference type="GO" id="GO:0000155">
    <property type="term" value="F:phosphorelay sensor kinase activity"/>
    <property type="evidence" value="ECO:0007669"/>
    <property type="project" value="InterPro"/>
</dbReference>
<dbReference type="EMBL" id="PCUC01000181">
    <property type="protein sequence ID" value="PIQ04456.1"/>
    <property type="molecule type" value="Genomic_DNA"/>
</dbReference>
<dbReference type="Proteomes" id="UP000230778">
    <property type="component" value="Unassembled WGS sequence"/>
</dbReference>
<dbReference type="Pfam" id="PF02518">
    <property type="entry name" value="HATPase_c"/>
    <property type="match status" value="1"/>
</dbReference>
<proteinExistence type="predicted"/>
<dbReference type="PANTHER" id="PTHR43547:SF2">
    <property type="entry name" value="HYBRID SIGNAL TRANSDUCTION HISTIDINE KINASE C"/>
    <property type="match status" value="1"/>
</dbReference>
<evidence type="ECO:0000256" key="4">
    <source>
        <dbReference type="SAM" id="Coils"/>
    </source>
</evidence>
<dbReference type="InterPro" id="IPR005467">
    <property type="entry name" value="His_kinase_dom"/>
</dbReference>
<dbReference type="InterPro" id="IPR036097">
    <property type="entry name" value="HisK_dim/P_sf"/>
</dbReference>
<dbReference type="EC" id="2.7.13.3" evidence="2"/>
<protein>
    <recommendedName>
        <fullName evidence="2">histidine kinase</fullName>
        <ecNumber evidence="2">2.7.13.3</ecNumber>
    </recommendedName>
</protein>
<dbReference type="InterPro" id="IPR003661">
    <property type="entry name" value="HisK_dim/P_dom"/>
</dbReference>